<feature type="domain" description="HipA N-terminal subdomain 1" evidence="5">
    <location>
        <begin position="14"/>
        <end position="125"/>
    </location>
</feature>
<dbReference type="InterPro" id="IPR012893">
    <property type="entry name" value="HipA-like_C"/>
</dbReference>
<evidence type="ECO:0000313" key="6">
    <source>
        <dbReference type="EMBL" id="MFC7462319.1"/>
    </source>
</evidence>
<organism evidence="6 7">
    <name type="scientific">Hydrogenophaga defluvii</name>
    <dbReference type="NCBI Taxonomy" id="249410"/>
    <lineage>
        <taxon>Bacteria</taxon>
        <taxon>Pseudomonadati</taxon>
        <taxon>Pseudomonadota</taxon>
        <taxon>Betaproteobacteria</taxon>
        <taxon>Burkholderiales</taxon>
        <taxon>Comamonadaceae</taxon>
        <taxon>Hydrogenophaga</taxon>
    </lineage>
</organism>
<dbReference type="RefSeq" id="WP_382203109.1">
    <property type="nucleotide sequence ID" value="NZ_JBHTBZ010000062.1"/>
</dbReference>
<evidence type="ECO:0000256" key="2">
    <source>
        <dbReference type="ARBA" id="ARBA00022679"/>
    </source>
</evidence>
<keyword evidence="3" id="KW-0418">Kinase</keyword>
<dbReference type="Pfam" id="PF07804">
    <property type="entry name" value="HipA_C"/>
    <property type="match status" value="1"/>
</dbReference>
<dbReference type="Proteomes" id="UP001596457">
    <property type="component" value="Unassembled WGS sequence"/>
</dbReference>
<dbReference type="PANTHER" id="PTHR37419:SF1">
    <property type="entry name" value="SERINE_THREONINE-PROTEIN KINASE TOXIN HIPA"/>
    <property type="match status" value="1"/>
</dbReference>
<dbReference type="PANTHER" id="PTHR37419">
    <property type="entry name" value="SERINE/THREONINE-PROTEIN KINASE TOXIN HIPA"/>
    <property type="match status" value="1"/>
</dbReference>
<dbReference type="NCBIfam" id="TIGR03071">
    <property type="entry name" value="couple_hipA"/>
    <property type="match status" value="1"/>
</dbReference>
<evidence type="ECO:0000256" key="1">
    <source>
        <dbReference type="ARBA" id="ARBA00010164"/>
    </source>
</evidence>
<gene>
    <name evidence="6" type="ORF">ACFQU0_17975</name>
</gene>
<protein>
    <submittedName>
        <fullName evidence="6">Type II toxin-antitoxin system HipA family toxin</fullName>
    </submittedName>
</protein>
<dbReference type="InterPro" id="IPR017508">
    <property type="entry name" value="HipA_N1"/>
</dbReference>
<evidence type="ECO:0000256" key="3">
    <source>
        <dbReference type="ARBA" id="ARBA00022777"/>
    </source>
</evidence>
<dbReference type="Pfam" id="PF13657">
    <property type="entry name" value="Couple_hipA"/>
    <property type="match status" value="1"/>
</dbReference>
<comment type="similarity">
    <text evidence="1">Belongs to the HipA Ser/Thr kinase family.</text>
</comment>
<accession>A0ABW2SFK9</accession>
<reference evidence="7" key="1">
    <citation type="journal article" date="2019" name="Int. J. Syst. Evol. Microbiol.">
        <title>The Global Catalogue of Microorganisms (GCM) 10K type strain sequencing project: providing services to taxonomists for standard genome sequencing and annotation.</title>
        <authorList>
            <consortium name="The Broad Institute Genomics Platform"/>
            <consortium name="The Broad Institute Genome Sequencing Center for Infectious Disease"/>
            <person name="Wu L."/>
            <person name="Ma J."/>
        </authorList>
    </citation>
    <scope>NUCLEOTIDE SEQUENCE [LARGE SCALE GENOMIC DNA]</scope>
    <source>
        <strain evidence="7">CCUG 53903</strain>
    </source>
</reference>
<dbReference type="EMBL" id="JBHTBZ010000062">
    <property type="protein sequence ID" value="MFC7462319.1"/>
    <property type="molecule type" value="Genomic_DNA"/>
</dbReference>
<evidence type="ECO:0000259" key="4">
    <source>
        <dbReference type="Pfam" id="PF07804"/>
    </source>
</evidence>
<name>A0ABW2SFK9_9BURK</name>
<feature type="domain" description="HipA-like C-terminal" evidence="4">
    <location>
        <begin position="159"/>
        <end position="403"/>
    </location>
</feature>
<keyword evidence="7" id="KW-1185">Reference proteome</keyword>
<comment type="caution">
    <text evidence="6">The sequence shown here is derived from an EMBL/GenBank/DDBJ whole genome shotgun (WGS) entry which is preliminary data.</text>
</comment>
<evidence type="ECO:0000313" key="7">
    <source>
        <dbReference type="Proteomes" id="UP001596457"/>
    </source>
</evidence>
<proteinExistence type="inferred from homology"/>
<sequence>MRYRALNVYLGPRKRFVGVLFQYGMGAAAITRLVPDQGFWSDDQAPVFSLNARVQDAQARAVFLAEYVAQPFFNGAGETLPAFFWNLLPEGPLRRHLEQISDLEKGDDFGLLSVCGTDLPGAVYVEQAPLDSLSVARVVTQEHDALEASVSPMPLPEATSLSGVQPKLSLVQAPGGRYVARTKDAKGVHIIAKLPTVEYPLLPQVEELSMRLAEAAGVNVCEVALAPIEKIEADQPYTLGDGKQFLAVRRFDRDGKRHIHCEDFAQILGVPPDEKYTHERASYANILNVLMQMPGLGVAAVHEMLRRIVVNDLLGNFDGHLKNYGLLYRDGITPDLSPAYDVVAYAAYLSGRGHALRFTPDSPKHARISPNIVRLLCNAVPGLLEPQVNALIKNTVRKAYDAWPDLIRASGLLEEQKARLLQHFERTPAIASLQKRVSITPKAIERGNHELANALEIALKKA</sequence>
<dbReference type="Gene3D" id="1.10.1070.20">
    <property type="match status" value="1"/>
</dbReference>
<evidence type="ECO:0000259" key="5">
    <source>
        <dbReference type="Pfam" id="PF13657"/>
    </source>
</evidence>
<keyword evidence="2" id="KW-0808">Transferase</keyword>
<dbReference type="InterPro" id="IPR052028">
    <property type="entry name" value="HipA_Ser/Thr_kinase"/>
</dbReference>